<dbReference type="Gene3D" id="1.10.1200.10">
    <property type="entry name" value="ACP-like"/>
    <property type="match status" value="2"/>
</dbReference>
<dbReference type="CDD" id="cd19543">
    <property type="entry name" value="DCL_NRPS"/>
    <property type="match status" value="2"/>
</dbReference>
<dbReference type="GO" id="GO:0031177">
    <property type="term" value="F:phosphopantetheine binding"/>
    <property type="evidence" value="ECO:0007669"/>
    <property type="project" value="TreeGrafter"/>
</dbReference>
<dbReference type="InterPro" id="IPR010071">
    <property type="entry name" value="AA_adenyl_dom"/>
</dbReference>
<dbReference type="SUPFAM" id="SSF52777">
    <property type="entry name" value="CoA-dependent acyltransferases"/>
    <property type="match status" value="8"/>
</dbReference>
<dbReference type="SUPFAM" id="SSF47336">
    <property type="entry name" value="ACP-like"/>
    <property type="match status" value="2"/>
</dbReference>
<evidence type="ECO:0000313" key="8">
    <source>
        <dbReference type="EMBL" id="MDV7016222.1"/>
    </source>
</evidence>
<dbReference type="FunFam" id="1.10.1200.10:FF:000005">
    <property type="entry name" value="Nonribosomal peptide synthetase 1"/>
    <property type="match status" value="1"/>
</dbReference>
<keyword evidence="5" id="KW-0677">Repeat</keyword>
<dbReference type="PROSITE" id="PS00012">
    <property type="entry name" value="PHOSPHOPANTETHEINE"/>
    <property type="match status" value="2"/>
</dbReference>
<dbReference type="GO" id="GO:0017000">
    <property type="term" value="P:antibiotic biosynthetic process"/>
    <property type="evidence" value="ECO:0007669"/>
    <property type="project" value="UniProtKB-KW"/>
</dbReference>
<dbReference type="InterPro" id="IPR000873">
    <property type="entry name" value="AMP-dep_synth/lig_dom"/>
</dbReference>
<dbReference type="Gene3D" id="3.30.559.10">
    <property type="entry name" value="Chloramphenicol acetyltransferase-like domain"/>
    <property type="match status" value="4"/>
</dbReference>
<reference evidence="8" key="1">
    <citation type="submission" date="2023-10" db="EMBL/GenBank/DDBJ databases">
        <title>Characterization and genome sequence of Mycobacterium intracellulare ABSURDO, a novel pathogenic isolate with three colony morphotypes that vary in growth and acid-fastness.</title>
        <authorList>
            <person name="Jude B.A."/>
            <person name="Robinson R.T."/>
        </authorList>
    </citation>
    <scope>NUCLEOTIDE SEQUENCE</scope>
    <source>
        <strain evidence="8">ABSURDO Component B</strain>
    </source>
</reference>
<dbReference type="FunFam" id="3.40.50.12780:FF:000012">
    <property type="entry name" value="Non-ribosomal peptide synthetase"/>
    <property type="match status" value="1"/>
</dbReference>
<dbReference type="InterPro" id="IPR023213">
    <property type="entry name" value="CAT-like_dom_sf"/>
</dbReference>
<dbReference type="Pfam" id="PF00668">
    <property type="entry name" value="Condensation"/>
    <property type="match status" value="4"/>
</dbReference>
<sequence>VQRVGINDSFFDLGGDSILSMRVVAHARAAGVLCRPRDVFVEQTVAGLAQVAVFAGAAPDVVDEGVGPVAATPIMHWLHDITGPTDQFNQALVVQAPAGVGDADVSAVLQALVDRHAMSRLKTLDNDAGPWSLVVLEPGAVDVRDCLRSVDALSDEALVAARSRLNPAVGTMLSALWVPDTGQLALLIHHLAVDGVSWRILLEDLNIAWAQRHNGEPVFLPVGGTSFARWSSLLEEYARSPTVLGLVDTWGQALVVEPALPPVQPDIDTYVTAGRLSLALDSGTTRQLLSVVPAAFHAGVQDILLIAFALACNEFLGAAGAPIGIDVEGHGRHEELADNIDLSRTVGWFTTKYPVTLATRELSWKQVCAGDAALGTVIKDAKEQLRAMPEGLTYGLLRYLSPDADLRGPEPVIGFNYLGRLGAGVGDLSDDLWRVSPESLLATNVASAVPIPLAHTVELNAGTMDTETGPILQAEWTWASSVLSHAQIARLSRLWFDALSGICTHVREGGGGLTPSDIVPARLSQQQIDELQQQYRIADVLPLTPLQQGLMFHATLAHGSDSDVYAVQLDITLVGLLDRFRLRDAVHTSISRHPNLVARFCDHFDQPVQIIPADPVIPWQYLELDVDEQMDALCAAERAAVCNLAEHPPFRAALIAVAHDRHRLVLTNHHIVVDGWSLSMLAQEILASYDGHRLPEPTPYRRFVTWLAGRDLATARVSWGEVLAGLDAATVLGSAGRLGLGRRGCRSFAIPAATTVAIHQLARSQHTTVNTVLQAAWAGLLIEMTGQHDVVFGATVSGRSTDLAGAESMIGLLINTVPVRANVTSTTTVAGLLNQLQNAHNNTLEHQHLALGEIQRLTGHDQLFDTLFVYENYPIDMAALSGTQDLVVTDFAATEYNHYTLTVQATPGREIRLRIEYDTNAFEDAAIDVLGDRFRRLLVCMAADPEQRLSSMAVLDSGERDLLDEWGNRSVLTAPMTRPTSIPEEFAAQAARTPHAVAVTFDGRGMTYRELDEASNRLAHLLIGHGAAPGERVGVALPRCGEAIVAILAALKAGAAYVPIDPIVPPARIEFILTDAAPSAVITSASLRPRLGGFAGPVIEIDDPAIDTQPTTAPGAPAPENIAYFIYTSGTTGTPKGVAIAHHNVTWLARALDQSLPSGQVWTQSHSTAFDYSVWEIFGALLQGRRLVVIPESFATSPEDLRALLIAEKVSVLTSTPSVVAALSPEGLEATTVVVAGEACTTEVVDRWAASGRLMIDAYGPTELTVCASISAPLTPGTGLVPIGVPIPGAAVFVLDGWLRPVPVGVVGELYVAGAGVGVGYWRRASLTGSRFVACPFGGRGARMYRTGDLVCWTPDGQLRYVGRADEQVKIRGYRIELGEVRSALAGVAGVEQAVVVAREDPPGDKRLVGYVTESCSGAVDPSQVRARLAELLPAYMVPAAIVVLDAMPLTVNGKLDQHALPAPQYRGRDPYRAPATALEEILAAVYAGVLGVERVGVDDSFFELGGDSILSMQVVSRARTAGVLCRPRDVVVEQTVARLARVAIFTDGDVAVADEGIGPVMATPIMGWLRDVAGPVDLFNQTVVVRAPVGVTEADVVALLQALLDRHAMLRLRVDDDGAGGWSLTVPEAGSLRAQDCLQQVDALCDEALMTARSRLNPASGIMLSALWVPRPQQLILIAHHLVVDGVSWRIILEDINIAWAQCRAGQGIVLPSGGTSFSTWTALLHEHAHNAAVVEFADAWRQVLTTPAALAAARPEVDTYATAGRLSAVLDVETTQQLIAEVPAAFHAGVQDILLIAFGLACNEFLGAAGAPIGIDVESHGRHEELAAHVDLSRTVGWFTTKYPISLVAGELSWPQVVAGDAALGPVIKDAKEQLRAMPDGLTYGLLRYLNPDVDLKGVDPAIGFNYLGRLGAEIGEFSGEVWRVDQDSLWVTSMASAIPMPLAHTVELNAAAVNTPSGPRMQSNWTWATTVLDREQIDRLNRLWFEALAGICRHVRAGGGGLTPSDIVPARLSQRQIDELQQGHGIADVLPLTPLQQGLLFHATLACDSSDDIYAVQLETVLSGPLEPTRLHDSLHNIVKRHPHLCAEFCTRFSEPVQIIATEPEIAWQYVDLEGSTDVEGGIERVCAAERAAVSDLTEGSPFRAALIRTTTDQHRLVLTNHHIVLDGWSLPILLREIWACYQGHRLPESAPYRRLISWLAGQDLGAAKLTWIKALNGFESPTLVAPARTLTLGRRGVESLRISAETTGALRDLARSRHTTLSTVLHAAWAQMLVLFTGQHDVAFGTVTSGRTVDVQGVESMVGLLINTTPVRARIAAATTVADLLDQLQAFHNDTAEHQHLALSDLQQIAGVTALFDTLFVYQNYPIDTAGLLDAGGITITEITSREYNHYPLTVQVIPGRELGIRVEYDTDVIDAATIDALINHLPRLLAAMTASCDQRLSSIDVVGPVERAVLDGSSNRSVLTAPTPRAVSIPEAFAAQVAQTPQAVAVTFERRNMSYRDLDEASNRLAHLLVRHGARAGERVALLIPHAAESVTAILAVLKTGAAYVPIDPAHPDTRIGFMLTDADPVAVLAGAGLAGRLDPYNVVVIDLADSAADSQPATALPAPAPQDIAYLIYTSGTTGVPKGVAVTHHNVTRLLAALDPALPPGAGSVWSQWHSLAFDVSVWEIWGALLRGGRLVVVPDPVVRSPQDLHALLVSEQVSVLSQTPSAFYALQTADTLEPELGERLGLQTVVFGGEALEPQRLRSWLGSHPRLPRLVNMYGITETTVHASIREIVASDIERVDSPIGVPLDH</sequence>
<dbReference type="InterPro" id="IPR036736">
    <property type="entry name" value="ACP-like_sf"/>
</dbReference>
<dbReference type="InterPro" id="IPR001242">
    <property type="entry name" value="Condensation_dom"/>
</dbReference>
<accession>A0AAE4RNN0</accession>
<evidence type="ECO:0000256" key="6">
    <source>
        <dbReference type="ARBA" id="ARBA00023194"/>
    </source>
</evidence>
<dbReference type="NCBIfam" id="TIGR01720">
    <property type="entry name" value="NRPS-para261"/>
    <property type="match status" value="2"/>
</dbReference>
<evidence type="ECO:0000256" key="3">
    <source>
        <dbReference type="ARBA" id="ARBA00022450"/>
    </source>
</evidence>
<keyword evidence="4" id="KW-0597">Phosphoprotein</keyword>
<organism evidence="8 9">
    <name type="scientific">Mycobacterium intracellulare</name>
    <dbReference type="NCBI Taxonomy" id="1767"/>
    <lineage>
        <taxon>Bacteria</taxon>
        <taxon>Bacillati</taxon>
        <taxon>Actinomycetota</taxon>
        <taxon>Actinomycetes</taxon>
        <taxon>Mycobacteriales</taxon>
        <taxon>Mycobacteriaceae</taxon>
        <taxon>Mycobacterium</taxon>
        <taxon>Mycobacterium avium complex (MAC)</taxon>
    </lineage>
</organism>
<evidence type="ECO:0000256" key="5">
    <source>
        <dbReference type="ARBA" id="ARBA00022737"/>
    </source>
</evidence>
<dbReference type="GO" id="GO:0005829">
    <property type="term" value="C:cytosol"/>
    <property type="evidence" value="ECO:0007669"/>
    <property type="project" value="TreeGrafter"/>
</dbReference>
<dbReference type="Gene3D" id="3.30.559.30">
    <property type="entry name" value="Nonribosomal peptide synthetase, condensation domain"/>
    <property type="match status" value="4"/>
</dbReference>
<keyword evidence="6" id="KW-0045">Antibiotic biosynthesis</keyword>
<dbReference type="GO" id="GO:0003824">
    <property type="term" value="F:catalytic activity"/>
    <property type="evidence" value="ECO:0007669"/>
    <property type="project" value="UniProtKB-KW"/>
</dbReference>
<evidence type="ECO:0000256" key="4">
    <source>
        <dbReference type="ARBA" id="ARBA00022553"/>
    </source>
</evidence>
<dbReference type="GO" id="GO:0043041">
    <property type="term" value="P:amino acid activation for nonribosomal peptide biosynthetic process"/>
    <property type="evidence" value="ECO:0007669"/>
    <property type="project" value="TreeGrafter"/>
</dbReference>
<dbReference type="PROSITE" id="PS00455">
    <property type="entry name" value="AMP_BINDING"/>
    <property type="match status" value="2"/>
</dbReference>
<protein>
    <submittedName>
        <fullName evidence="8">Amino acid adenylation domain-containing protein</fullName>
    </submittedName>
</protein>
<dbReference type="Pfam" id="PF00550">
    <property type="entry name" value="PP-binding"/>
    <property type="match status" value="2"/>
</dbReference>
<dbReference type="InterPro" id="IPR042099">
    <property type="entry name" value="ANL_N_sf"/>
</dbReference>
<dbReference type="Pfam" id="PF13193">
    <property type="entry name" value="AMP-binding_C"/>
    <property type="match status" value="1"/>
</dbReference>
<dbReference type="SUPFAM" id="SSF56801">
    <property type="entry name" value="Acetyl-CoA synthetase-like"/>
    <property type="match status" value="2"/>
</dbReference>
<dbReference type="GO" id="GO:0008610">
    <property type="term" value="P:lipid biosynthetic process"/>
    <property type="evidence" value="ECO:0007669"/>
    <property type="project" value="UniProtKB-ARBA"/>
</dbReference>
<comment type="similarity">
    <text evidence="2">Belongs to the ATP-dependent AMP-binding enzyme family.</text>
</comment>
<evidence type="ECO:0000259" key="7">
    <source>
        <dbReference type="PROSITE" id="PS50075"/>
    </source>
</evidence>
<dbReference type="InterPro" id="IPR006162">
    <property type="entry name" value="Ppantetheine_attach_site"/>
</dbReference>
<dbReference type="Gene3D" id="3.40.50.12780">
    <property type="entry name" value="N-terminal domain of ligase-like"/>
    <property type="match status" value="1"/>
</dbReference>
<dbReference type="GO" id="GO:0044550">
    <property type="term" value="P:secondary metabolite biosynthetic process"/>
    <property type="evidence" value="ECO:0007669"/>
    <property type="project" value="UniProtKB-ARBA"/>
</dbReference>
<dbReference type="Proteomes" id="UP001187143">
    <property type="component" value="Unassembled WGS sequence"/>
</dbReference>
<dbReference type="Gene3D" id="3.30.300.30">
    <property type="match status" value="1"/>
</dbReference>
<comment type="cofactor">
    <cofactor evidence="1">
        <name>pantetheine 4'-phosphate</name>
        <dbReference type="ChEBI" id="CHEBI:47942"/>
    </cofactor>
</comment>
<name>A0AAE4RNN0_MYCIT</name>
<dbReference type="NCBIfam" id="TIGR01733">
    <property type="entry name" value="AA-adenyl-dom"/>
    <property type="match status" value="1"/>
</dbReference>
<dbReference type="FunFam" id="3.30.300.30:FF:000010">
    <property type="entry name" value="Enterobactin synthetase component F"/>
    <property type="match status" value="1"/>
</dbReference>
<proteinExistence type="inferred from homology"/>
<feature type="domain" description="Carrier" evidence="7">
    <location>
        <begin position="1474"/>
        <end position="1548"/>
    </location>
</feature>
<dbReference type="InterPro" id="IPR010060">
    <property type="entry name" value="NRPS_synth"/>
</dbReference>
<dbReference type="EMBL" id="JAWLLD010000073">
    <property type="protein sequence ID" value="MDV7016222.1"/>
    <property type="molecule type" value="Genomic_DNA"/>
</dbReference>
<dbReference type="InterPro" id="IPR045851">
    <property type="entry name" value="AMP-bd_C_sf"/>
</dbReference>
<evidence type="ECO:0000256" key="1">
    <source>
        <dbReference type="ARBA" id="ARBA00001957"/>
    </source>
</evidence>
<evidence type="ECO:0000313" key="9">
    <source>
        <dbReference type="Proteomes" id="UP001187143"/>
    </source>
</evidence>
<feature type="non-terminal residue" evidence="8">
    <location>
        <position position="1"/>
    </location>
</feature>
<feature type="domain" description="Carrier" evidence="7">
    <location>
        <begin position="1"/>
        <end position="56"/>
    </location>
</feature>
<comment type="caution">
    <text evidence="8">The sequence shown here is derived from an EMBL/GenBank/DDBJ whole genome shotgun (WGS) entry which is preliminary data.</text>
</comment>
<dbReference type="Pfam" id="PF00501">
    <property type="entry name" value="AMP-binding"/>
    <property type="match status" value="2"/>
</dbReference>
<dbReference type="InterPro" id="IPR009081">
    <property type="entry name" value="PP-bd_ACP"/>
</dbReference>
<dbReference type="InterPro" id="IPR020845">
    <property type="entry name" value="AMP-binding_CS"/>
</dbReference>
<keyword evidence="3" id="KW-0596">Phosphopantetheine</keyword>
<feature type="non-terminal residue" evidence="8">
    <location>
        <position position="2801"/>
    </location>
</feature>
<dbReference type="PANTHER" id="PTHR45527">
    <property type="entry name" value="NONRIBOSOMAL PEPTIDE SYNTHETASE"/>
    <property type="match status" value="1"/>
</dbReference>
<dbReference type="InterPro" id="IPR025110">
    <property type="entry name" value="AMP-bd_C"/>
</dbReference>
<gene>
    <name evidence="8" type="ORF">R4F53_28580</name>
</gene>
<evidence type="ECO:0000256" key="2">
    <source>
        <dbReference type="ARBA" id="ARBA00006432"/>
    </source>
</evidence>
<dbReference type="PANTHER" id="PTHR45527:SF1">
    <property type="entry name" value="FATTY ACID SYNTHASE"/>
    <property type="match status" value="1"/>
</dbReference>
<dbReference type="FunFam" id="3.40.50.980:FF:000001">
    <property type="entry name" value="Non-ribosomal peptide synthetase"/>
    <property type="match status" value="2"/>
</dbReference>
<dbReference type="PROSITE" id="PS50075">
    <property type="entry name" value="CARRIER"/>
    <property type="match status" value="2"/>
</dbReference>
<dbReference type="Gene3D" id="3.40.50.980">
    <property type="match status" value="2"/>
</dbReference>